<comment type="caution">
    <text evidence="7">The sequence shown here is derived from an EMBL/GenBank/DDBJ whole genome shotgun (WGS) entry which is preliminary data.</text>
</comment>
<feature type="transmembrane region" description="Helical" evidence="5">
    <location>
        <begin position="54"/>
        <end position="73"/>
    </location>
</feature>
<dbReference type="Pfam" id="PF04932">
    <property type="entry name" value="Wzy_C"/>
    <property type="match status" value="1"/>
</dbReference>
<feature type="transmembrane region" description="Helical" evidence="5">
    <location>
        <begin position="20"/>
        <end position="42"/>
    </location>
</feature>
<evidence type="ECO:0000259" key="6">
    <source>
        <dbReference type="Pfam" id="PF04932"/>
    </source>
</evidence>
<keyword evidence="8" id="KW-1185">Reference proteome</keyword>
<dbReference type="AlphaFoldDB" id="A0A3N6P6L9"/>
<feature type="transmembrane region" description="Helical" evidence="5">
    <location>
        <begin position="361"/>
        <end position="383"/>
    </location>
</feature>
<dbReference type="RefSeq" id="WP_124155175.1">
    <property type="nucleotide sequence ID" value="NZ_CAWOLW010000055.1"/>
</dbReference>
<evidence type="ECO:0000256" key="5">
    <source>
        <dbReference type="SAM" id="Phobius"/>
    </source>
</evidence>
<keyword evidence="4 5" id="KW-0472">Membrane</keyword>
<feature type="domain" description="O-antigen ligase-related" evidence="6">
    <location>
        <begin position="224"/>
        <end position="368"/>
    </location>
</feature>
<feature type="transmembrane region" description="Helical" evidence="5">
    <location>
        <begin position="111"/>
        <end position="131"/>
    </location>
</feature>
<evidence type="ECO:0000256" key="2">
    <source>
        <dbReference type="ARBA" id="ARBA00022692"/>
    </source>
</evidence>
<evidence type="ECO:0000256" key="4">
    <source>
        <dbReference type="ARBA" id="ARBA00023136"/>
    </source>
</evidence>
<proteinExistence type="predicted"/>
<evidence type="ECO:0000256" key="3">
    <source>
        <dbReference type="ARBA" id="ARBA00022989"/>
    </source>
</evidence>
<keyword evidence="2 5" id="KW-0812">Transmembrane</keyword>
<gene>
    <name evidence="7" type="ORF">D5R40_21875</name>
</gene>
<sequence length="454" mass="51518">MNHNSHRYLQKEWKFTQIGLLLFPILPTIGILTLIFAVISSWQQKWRSIIRRPHNIALAGLAVWLAIATFFALDRQEAFLGLANLLPFFGVFAALSTLIQTPSQLRRLSWVMVLSSLPVVILGFGQLFFGWSGPLSLQIILGWVLAPQGNPPGRMASVFMYANILAIYLTVVFILGLGLWIEKWKFLFGNRVTTESAHPKQKMGRFNIFHGESPQELIFLTVAIISNGIALVLTNSRNAWGLVVFAGLAYAIYLGWHWLVWLVMTAVATVFGAAFAPAPLQQWLRIIVPEYFWARLTDRDFDRPVAILRSTQWQFAWNMTLEKPWSGWGLRNFTPLYEAQMQMWLGHPHNLFLMLTAETGIPAALFLFVWVGWILAKAVLLLINRSSIYSRGDRFIFFSYLVAFAACTIFNMFDVSLFDLRINTIGWLLLAAICGLERCAQATGNRQQATGNKQ</sequence>
<feature type="transmembrane region" description="Helical" evidence="5">
    <location>
        <begin position="79"/>
        <end position="99"/>
    </location>
</feature>
<keyword evidence="7" id="KW-0436">Ligase</keyword>
<feature type="transmembrane region" description="Helical" evidence="5">
    <location>
        <begin position="261"/>
        <end position="280"/>
    </location>
</feature>
<evidence type="ECO:0000313" key="8">
    <source>
        <dbReference type="Proteomes" id="UP000269154"/>
    </source>
</evidence>
<protein>
    <submittedName>
        <fullName evidence="7">O-antigen ligase family protein</fullName>
    </submittedName>
</protein>
<dbReference type="GO" id="GO:0016874">
    <property type="term" value="F:ligase activity"/>
    <property type="evidence" value="ECO:0007669"/>
    <property type="project" value="UniProtKB-KW"/>
</dbReference>
<dbReference type="EMBL" id="RCBY01000148">
    <property type="protein sequence ID" value="RQH32889.1"/>
    <property type="molecule type" value="Genomic_DNA"/>
</dbReference>
<name>A0A3N6P6L9_9CYAN</name>
<dbReference type="InterPro" id="IPR007016">
    <property type="entry name" value="O-antigen_ligase-rel_domated"/>
</dbReference>
<dbReference type="InterPro" id="IPR051533">
    <property type="entry name" value="WaaL-like"/>
</dbReference>
<dbReference type="PANTHER" id="PTHR37422">
    <property type="entry name" value="TEICHURONIC ACID BIOSYNTHESIS PROTEIN TUAE"/>
    <property type="match status" value="1"/>
</dbReference>
<dbReference type="Proteomes" id="UP000269154">
    <property type="component" value="Unassembled WGS sequence"/>
</dbReference>
<dbReference type="OrthoDB" id="547142at2"/>
<dbReference type="GO" id="GO:0016020">
    <property type="term" value="C:membrane"/>
    <property type="evidence" value="ECO:0007669"/>
    <property type="project" value="UniProtKB-SubCell"/>
</dbReference>
<dbReference type="PANTHER" id="PTHR37422:SF13">
    <property type="entry name" value="LIPOPOLYSACCHARIDE BIOSYNTHESIS PROTEIN PA4999-RELATED"/>
    <property type="match status" value="1"/>
</dbReference>
<feature type="transmembrane region" description="Helical" evidence="5">
    <location>
        <begin position="158"/>
        <end position="181"/>
    </location>
</feature>
<reference evidence="7 8" key="1">
    <citation type="journal article" date="2018" name="ACS Chem. Biol.">
        <title>Ketoreductase domain dysfunction expands chemodiversity: malyngamide biosynthesis in the cyanobacterium Okeania hirsuta.</title>
        <authorList>
            <person name="Moss N.A."/>
            <person name="Leao T."/>
            <person name="Rankin M."/>
            <person name="McCullough T.M."/>
            <person name="Qu P."/>
            <person name="Korobeynikov A."/>
            <person name="Smith J.L."/>
            <person name="Gerwick L."/>
            <person name="Gerwick W.H."/>
        </authorList>
    </citation>
    <scope>NUCLEOTIDE SEQUENCE [LARGE SCALE GENOMIC DNA]</scope>
    <source>
        <strain evidence="7 8">PAB10Feb10-1</strain>
    </source>
</reference>
<evidence type="ECO:0000256" key="1">
    <source>
        <dbReference type="ARBA" id="ARBA00004141"/>
    </source>
</evidence>
<feature type="transmembrane region" description="Helical" evidence="5">
    <location>
        <begin position="239"/>
        <end position="256"/>
    </location>
</feature>
<organism evidence="7 8">
    <name type="scientific">Okeania hirsuta</name>
    <dbReference type="NCBI Taxonomy" id="1458930"/>
    <lineage>
        <taxon>Bacteria</taxon>
        <taxon>Bacillati</taxon>
        <taxon>Cyanobacteriota</taxon>
        <taxon>Cyanophyceae</taxon>
        <taxon>Oscillatoriophycideae</taxon>
        <taxon>Oscillatoriales</taxon>
        <taxon>Microcoleaceae</taxon>
        <taxon>Okeania</taxon>
    </lineage>
</organism>
<comment type="subcellular location">
    <subcellularLocation>
        <location evidence="1">Membrane</location>
        <topology evidence="1">Multi-pass membrane protein</topology>
    </subcellularLocation>
</comment>
<evidence type="ECO:0000313" key="7">
    <source>
        <dbReference type="EMBL" id="RQH32889.1"/>
    </source>
</evidence>
<feature type="transmembrane region" description="Helical" evidence="5">
    <location>
        <begin position="395"/>
        <end position="413"/>
    </location>
</feature>
<accession>A0A3N6P6L9</accession>
<feature type="transmembrane region" description="Helical" evidence="5">
    <location>
        <begin position="217"/>
        <end position="233"/>
    </location>
</feature>
<keyword evidence="3 5" id="KW-1133">Transmembrane helix</keyword>